<dbReference type="SUPFAM" id="SSF161098">
    <property type="entry name" value="MetI-like"/>
    <property type="match status" value="1"/>
</dbReference>
<comment type="similarity">
    <text evidence="7">Belongs to the binding-protein-dependent transport system permease family.</text>
</comment>
<reference evidence="9 11" key="2">
    <citation type="submission" date="2007-08" db="EMBL/GenBank/DDBJ databases">
        <authorList>
            <person name="Fulton L."/>
            <person name="Clifton S."/>
            <person name="Fulton B."/>
            <person name="Xu J."/>
            <person name="Minx P."/>
            <person name="Pepin K.H."/>
            <person name="Johnson M."/>
            <person name="Thiruvilangam P."/>
            <person name="Bhonagiri V."/>
            <person name="Nash W.E."/>
            <person name="Wang C."/>
            <person name="Mardis E.R."/>
            <person name="Wilson R.K."/>
        </authorList>
    </citation>
    <scope>NUCLEOTIDE SEQUENCE [LARGE SCALE GENOMIC DNA]</scope>
    <source>
        <strain evidence="9 11">DSM 753</strain>
    </source>
</reference>
<evidence type="ECO:0000313" key="10">
    <source>
        <dbReference type="EMBL" id="PEQ24266.1"/>
    </source>
</evidence>
<feature type="transmembrane region" description="Helical" evidence="7">
    <location>
        <begin position="170"/>
        <end position="189"/>
    </location>
</feature>
<dbReference type="PANTHER" id="PTHR30193">
    <property type="entry name" value="ABC TRANSPORTER PERMEASE PROTEIN"/>
    <property type="match status" value="1"/>
</dbReference>
<dbReference type="GO" id="GO:0055085">
    <property type="term" value="P:transmembrane transport"/>
    <property type="evidence" value="ECO:0007669"/>
    <property type="project" value="InterPro"/>
</dbReference>
<evidence type="ECO:0000256" key="6">
    <source>
        <dbReference type="ARBA" id="ARBA00023136"/>
    </source>
</evidence>
<sequence length="292" mass="32445">MNKRKVYPGYFVLGALIIYLVFMVIPGLIGIGFSFTDWSAYTDELNFVGWENFKTIFSPEENYVKVISNTLVFTFVTTIIKNVFGLLLALLLTKHMRLLNFHRGVMFMPSVLSTLIVGMVFTSILNPAEGLLNVTLRSIGLDALALPWLTSSQYAFGTVMAVDIWKGTGYIMTVLIAGLMSISPTYYEAADIDSANGFQKLRYITLPLLMPTLATTTVMNVIYGLKVFDMIYALTNGGPGKATTEVLYTEVFKRFGTGQYAVGTALSSVMFVFMVIIGIFMIRVMTKDEVVE</sequence>
<keyword evidence="5 7" id="KW-1133">Transmembrane helix</keyword>
<evidence type="ECO:0000313" key="11">
    <source>
        <dbReference type="Proteomes" id="UP000003490"/>
    </source>
</evidence>
<dbReference type="CDD" id="cd06261">
    <property type="entry name" value="TM_PBP2"/>
    <property type="match status" value="1"/>
</dbReference>
<evidence type="ECO:0000259" key="8">
    <source>
        <dbReference type="PROSITE" id="PS50928"/>
    </source>
</evidence>
<reference evidence="9 11" key="1">
    <citation type="submission" date="2007-08" db="EMBL/GenBank/DDBJ databases">
        <title>Draft genome sequence of Clostridium leptum (DSM 753).</title>
        <authorList>
            <person name="Sudarsanam P."/>
            <person name="Ley R."/>
            <person name="Guruge J."/>
            <person name="Turnbaugh P.J."/>
            <person name="Mahowald M."/>
            <person name="Liep D."/>
            <person name="Gordon J."/>
        </authorList>
    </citation>
    <scope>NUCLEOTIDE SEQUENCE [LARGE SCALE GENOMIC DNA]</scope>
    <source>
        <strain evidence="9 11">DSM 753</strain>
    </source>
</reference>
<comment type="caution">
    <text evidence="9">The sequence shown here is derived from an EMBL/GenBank/DDBJ whole genome shotgun (WGS) entry which is preliminary data.</text>
</comment>
<keyword evidence="12" id="KW-1185">Reference proteome</keyword>
<protein>
    <submittedName>
        <fullName evidence="9">ABC transporter, permease protein</fullName>
    </submittedName>
    <submittedName>
        <fullName evidence="10">Sugar ABC transporter permease</fullName>
    </submittedName>
</protein>
<feature type="transmembrane region" description="Helical" evidence="7">
    <location>
        <begin position="12"/>
        <end position="35"/>
    </location>
</feature>
<dbReference type="InterPro" id="IPR035906">
    <property type="entry name" value="MetI-like_sf"/>
</dbReference>
<dbReference type="Pfam" id="PF00528">
    <property type="entry name" value="BPD_transp_1"/>
    <property type="match status" value="1"/>
</dbReference>
<feature type="transmembrane region" description="Helical" evidence="7">
    <location>
        <begin position="71"/>
        <end position="92"/>
    </location>
</feature>
<dbReference type="OrthoDB" id="367897at2"/>
<feature type="transmembrane region" description="Helical" evidence="7">
    <location>
        <begin position="104"/>
        <end position="125"/>
    </location>
</feature>
<evidence type="ECO:0000313" key="9">
    <source>
        <dbReference type="EMBL" id="EDO62649.1"/>
    </source>
</evidence>
<gene>
    <name evidence="10" type="ORF">CH238_08710</name>
    <name evidence="9" type="ORF">CLOLEP_00463</name>
</gene>
<feature type="transmembrane region" description="Helical" evidence="7">
    <location>
        <begin position="260"/>
        <end position="282"/>
    </location>
</feature>
<evidence type="ECO:0000313" key="12">
    <source>
        <dbReference type="Proteomes" id="UP000220611"/>
    </source>
</evidence>
<dbReference type="Proteomes" id="UP000003490">
    <property type="component" value="Unassembled WGS sequence"/>
</dbReference>
<dbReference type="GO" id="GO:0005886">
    <property type="term" value="C:plasma membrane"/>
    <property type="evidence" value="ECO:0007669"/>
    <property type="project" value="UniProtKB-SubCell"/>
</dbReference>
<dbReference type="AlphaFoldDB" id="A7VPI7"/>
<dbReference type="InterPro" id="IPR051393">
    <property type="entry name" value="ABC_transporter_permease"/>
</dbReference>
<keyword evidence="2 7" id="KW-0813">Transport</keyword>
<accession>A7VPI7</accession>
<comment type="subcellular location">
    <subcellularLocation>
        <location evidence="1 7">Cell membrane</location>
        <topology evidence="1 7">Multi-pass membrane protein</topology>
    </subcellularLocation>
</comment>
<evidence type="ECO:0000256" key="4">
    <source>
        <dbReference type="ARBA" id="ARBA00022692"/>
    </source>
</evidence>
<keyword evidence="4 7" id="KW-0812">Transmembrane</keyword>
<dbReference type="PROSITE" id="PS50928">
    <property type="entry name" value="ABC_TM1"/>
    <property type="match status" value="1"/>
</dbReference>
<dbReference type="PANTHER" id="PTHR30193:SF37">
    <property type="entry name" value="INNER MEMBRANE ABC TRANSPORTER PERMEASE PROTEIN YCJO"/>
    <property type="match status" value="1"/>
</dbReference>
<evidence type="ECO:0000256" key="1">
    <source>
        <dbReference type="ARBA" id="ARBA00004651"/>
    </source>
</evidence>
<feature type="transmembrane region" description="Helical" evidence="7">
    <location>
        <begin position="201"/>
        <end position="223"/>
    </location>
</feature>
<keyword evidence="3" id="KW-1003">Cell membrane</keyword>
<organism evidence="9 11">
    <name type="scientific">[Clostridium] leptum DSM 753</name>
    <dbReference type="NCBI Taxonomy" id="428125"/>
    <lineage>
        <taxon>Bacteria</taxon>
        <taxon>Bacillati</taxon>
        <taxon>Bacillota</taxon>
        <taxon>Clostridia</taxon>
        <taxon>Eubacteriales</taxon>
        <taxon>Oscillospiraceae</taxon>
        <taxon>Oscillospiraceae incertae sedis</taxon>
    </lineage>
</organism>
<evidence type="ECO:0000256" key="7">
    <source>
        <dbReference type="RuleBase" id="RU363032"/>
    </source>
</evidence>
<dbReference type="eggNOG" id="COG1175">
    <property type="taxonomic scope" value="Bacteria"/>
</dbReference>
<dbReference type="Proteomes" id="UP000220611">
    <property type="component" value="Unassembled WGS sequence"/>
</dbReference>
<dbReference type="EMBL" id="ABCB02000013">
    <property type="protein sequence ID" value="EDO62649.1"/>
    <property type="molecule type" value="Genomic_DNA"/>
</dbReference>
<keyword evidence="6 7" id="KW-0472">Membrane</keyword>
<name>A7VPI7_9FIRM</name>
<evidence type="ECO:0000256" key="5">
    <source>
        <dbReference type="ARBA" id="ARBA00022989"/>
    </source>
</evidence>
<dbReference type="HOGENOM" id="CLU_016047_0_0_9"/>
<feature type="domain" description="ABC transmembrane type-1" evidence="8">
    <location>
        <begin position="67"/>
        <end position="281"/>
    </location>
</feature>
<evidence type="ECO:0000256" key="3">
    <source>
        <dbReference type="ARBA" id="ARBA00022475"/>
    </source>
</evidence>
<reference evidence="10 12" key="3">
    <citation type="submission" date="2017-07" db="EMBL/GenBank/DDBJ databases">
        <title>Prevalence of linear plasmids in Cutibacterium (Propionibacterium) acnes isolates obtained from prostatic tissue.</title>
        <authorList>
            <person name="Davidsson S."/>
            <person name="Carlsson J."/>
            <person name="Molling P."/>
            <person name="Andren O."/>
            <person name="Andersson S.-O."/>
            <person name="Brzuszkiewicz E."/>
            <person name="Poehlein A."/>
            <person name="Al-Zeer M."/>
            <person name="Brinkmann V."/>
            <person name="Scavenius C."/>
            <person name="Nazipi S."/>
            <person name="Soderquist B."/>
            <person name="Bruggemann H."/>
        </authorList>
    </citation>
    <scope>NUCLEOTIDE SEQUENCE [LARGE SCALE GENOMIC DNA]</scope>
    <source>
        <strain evidence="10 12">DSM 753</strain>
    </source>
</reference>
<evidence type="ECO:0000256" key="2">
    <source>
        <dbReference type="ARBA" id="ARBA00022448"/>
    </source>
</evidence>
<dbReference type="EMBL" id="NOXF01000006">
    <property type="protein sequence ID" value="PEQ24266.1"/>
    <property type="molecule type" value="Genomic_DNA"/>
</dbReference>
<proteinExistence type="inferred from homology"/>
<dbReference type="InterPro" id="IPR000515">
    <property type="entry name" value="MetI-like"/>
</dbReference>
<dbReference type="Gene3D" id="1.10.3720.10">
    <property type="entry name" value="MetI-like"/>
    <property type="match status" value="1"/>
</dbReference>